<evidence type="ECO:0000313" key="8">
    <source>
        <dbReference type="Proteomes" id="UP000002729"/>
    </source>
</evidence>
<keyword evidence="5" id="KW-0812">Transmembrane</keyword>
<comment type="similarity">
    <text evidence="1">Belongs to the 1-acyl-sn-glycerol-3-phosphate acyltransferase family.</text>
</comment>
<keyword evidence="5" id="KW-1133">Transmembrane helix</keyword>
<keyword evidence="3" id="KW-0012">Acyltransferase</keyword>
<evidence type="ECO:0000256" key="4">
    <source>
        <dbReference type="SAM" id="MobiDB-lite"/>
    </source>
</evidence>
<sequence>MRGEDIVGAYASALGGDAPASAGGRTARQRASDDERLGPAARPRAGSPRRDARKETWEPERLERTILARVEERAARSLSGYRYLRCAMFLRSFFGDGVDAVSAGQFGALLRAKLGIHVEDADVVRLWVQRFGAKSGEHRLASRHLIVKLTPKDRAGGPAWDANAFADRGAAVSPRERERDVASGETAEQIERLIRDRLDQKMRKLSNFRYQNAYAVFQDDSSSGKAARKAVTREALKERLAAKLDVRLSASQLDALFARYDVEGRGALDVRDLVRRLVPSDFPGASPRREAEKPAKGTKMGALHVPRAARPRPLADPSWTVDDVEALLRSKIAGSRRPLAHYEHQNVYRVFSRAPPDASAPPAKGHANNLTCGRFAAVLEHAFGLALTPPQATRLFLRYDPSGLGRLGVIIPNMLPKDWTPNCGVLPKKPGAAAAPQTSPGRNPLHLVEFPPDLAAAAPPPSAKKKQAAPAPGGAAPDARPARPAPRPASPEAKKKQKTEPARAPPRVAVHAEDFSSVPAAAKPPPKRPSSAPAARRRAPPPAAAPAAAPRPPTAGAPRPPDKGVGAVRYRAHVCNDKVRDLLKVRGLNVGPKHAASWDAAPADEGLWGTFKTVGRVVLVIGATFSSLAVGVVLKLFVFPVDQVIGRTWMDRYVVGAWADGVVGGPVFPRGCRLKLSGELPRPDHRAGLLIANHQLDTDWFYLWDMLRVVGAHGALKIVLLDDMRSVPIVGWCMRLVGFIFVSRHRKRARQQDDVAEIERAVAEVAEARRPSVVLLFPEGTTANEEAKRKAEAYAKRMRRPAHELLLVPRCGGFVAAIRGFVSRGVLVEDVLVYDSTMAYAGYGGEVPAWDMGFERSDDVQLPNVAKLFKGDHGDHVRLHTVAYRASEVFADGAYATPLEALRSHEAERIAAAWLDARWAEKDAMMVHYAEHGDFPGAGDVVEVLKPAEYLPFGLLTAGWLAAAAAATLALLVATLLAMPALFVAALLGTLVVACVLPFVACAACALGPLALGALAIKHWHDAQPSRGRGGAFADAGDDDDDVPVFGGPGKSGATSDGAAQDTPVVI</sequence>
<evidence type="ECO:0000256" key="3">
    <source>
        <dbReference type="ARBA" id="ARBA00023315"/>
    </source>
</evidence>
<dbReference type="eggNOG" id="KOG1505">
    <property type="taxonomic scope" value="Eukaryota"/>
</dbReference>
<evidence type="ECO:0000256" key="5">
    <source>
        <dbReference type="SAM" id="Phobius"/>
    </source>
</evidence>
<dbReference type="AlphaFoldDB" id="F0XXZ6"/>
<evidence type="ECO:0000313" key="7">
    <source>
        <dbReference type="EMBL" id="EGB12260.1"/>
    </source>
</evidence>
<dbReference type="Pfam" id="PF01553">
    <property type="entry name" value="Acyltransferase"/>
    <property type="match status" value="1"/>
</dbReference>
<proteinExistence type="inferred from homology"/>
<feature type="compositionally biased region" description="Basic and acidic residues" evidence="4">
    <location>
        <begin position="48"/>
        <end position="57"/>
    </location>
</feature>
<dbReference type="InParanoid" id="F0XXZ6"/>
<dbReference type="CDD" id="cd07990">
    <property type="entry name" value="LPLAT_LCLAT1-like"/>
    <property type="match status" value="1"/>
</dbReference>
<dbReference type="Pfam" id="PF16076">
    <property type="entry name" value="Acyltransf_C"/>
    <property type="match status" value="1"/>
</dbReference>
<keyword evidence="5" id="KW-0472">Membrane</keyword>
<feature type="region of interest" description="Disordered" evidence="4">
    <location>
        <begin position="430"/>
        <end position="565"/>
    </location>
</feature>
<protein>
    <recommendedName>
        <fullName evidence="6">Phospholipid/glycerol acyltransferase domain-containing protein</fullName>
    </recommendedName>
</protein>
<feature type="compositionally biased region" description="Basic and acidic residues" evidence="4">
    <location>
        <begin position="492"/>
        <end position="501"/>
    </location>
</feature>
<dbReference type="KEGG" id="aaf:AURANDRAFT_70724"/>
<gene>
    <name evidence="7" type="ORF">AURANDRAFT_70724</name>
</gene>
<dbReference type="InterPro" id="IPR032098">
    <property type="entry name" value="Acyltransf_C"/>
</dbReference>
<accession>F0XXZ6</accession>
<feature type="region of interest" description="Disordered" evidence="4">
    <location>
        <begin position="1044"/>
        <end position="1067"/>
    </location>
</feature>
<reference evidence="7 8" key="1">
    <citation type="journal article" date="2011" name="Proc. Natl. Acad. Sci. U.S.A.">
        <title>Niche of harmful alga Aureococcus anophagefferens revealed through ecogenomics.</title>
        <authorList>
            <person name="Gobler C.J."/>
            <person name="Berry D.L."/>
            <person name="Dyhrman S.T."/>
            <person name="Wilhelm S.W."/>
            <person name="Salamov A."/>
            <person name="Lobanov A.V."/>
            <person name="Zhang Y."/>
            <person name="Collier J.L."/>
            <person name="Wurch L.L."/>
            <person name="Kustka A.B."/>
            <person name="Dill B.D."/>
            <person name="Shah M."/>
            <person name="VerBerkmoes N.C."/>
            <person name="Kuo A."/>
            <person name="Terry A."/>
            <person name="Pangilinan J."/>
            <person name="Lindquist E.A."/>
            <person name="Lucas S."/>
            <person name="Paulsen I.T."/>
            <person name="Hattenrath-Lehmann T.K."/>
            <person name="Talmage S.C."/>
            <person name="Walker E.A."/>
            <person name="Koch F."/>
            <person name="Burson A.M."/>
            <person name="Marcoval M.A."/>
            <person name="Tang Y.Z."/>
            <person name="Lecleir G.R."/>
            <person name="Coyne K.J."/>
            <person name="Berg G.M."/>
            <person name="Bertrand E.M."/>
            <person name="Saito M.A."/>
            <person name="Gladyshev V.N."/>
            <person name="Grigoriev I.V."/>
        </authorList>
    </citation>
    <scope>NUCLEOTIDE SEQUENCE [LARGE SCALE GENOMIC DNA]</scope>
    <source>
        <strain evidence="8">CCMP 1984</strain>
    </source>
</reference>
<feature type="compositionally biased region" description="Pro residues" evidence="4">
    <location>
        <begin position="540"/>
        <end position="559"/>
    </location>
</feature>
<keyword evidence="2" id="KW-0808">Transferase</keyword>
<feature type="region of interest" description="Disordered" evidence="4">
    <location>
        <begin position="14"/>
        <end position="57"/>
    </location>
</feature>
<feature type="transmembrane region" description="Helical" evidence="5">
    <location>
        <begin position="617"/>
        <end position="638"/>
    </location>
</feature>
<evidence type="ECO:0000256" key="2">
    <source>
        <dbReference type="ARBA" id="ARBA00022679"/>
    </source>
</evidence>
<dbReference type="RefSeq" id="XP_009033328.1">
    <property type="nucleotide sequence ID" value="XM_009035080.1"/>
</dbReference>
<evidence type="ECO:0000256" key="1">
    <source>
        <dbReference type="ARBA" id="ARBA00008655"/>
    </source>
</evidence>
<dbReference type="Proteomes" id="UP000002729">
    <property type="component" value="Unassembled WGS sequence"/>
</dbReference>
<dbReference type="EMBL" id="GL833121">
    <property type="protein sequence ID" value="EGB12260.1"/>
    <property type="molecule type" value="Genomic_DNA"/>
</dbReference>
<feature type="compositionally biased region" description="Low complexity" evidence="4">
    <location>
        <begin position="468"/>
        <end position="479"/>
    </location>
</feature>
<feature type="region of interest" description="Disordered" evidence="4">
    <location>
        <begin position="281"/>
        <end position="300"/>
    </location>
</feature>
<dbReference type="SUPFAM" id="SSF69593">
    <property type="entry name" value="Glycerol-3-phosphate (1)-acyltransferase"/>
    <property type="match status" value="1"/>
</dbReference>
<dbReference type="SMART" id="SM00563">
    <property type="entry name" value="PlsC"/>
    <property type="match status" value="1"/>
</dbReference>
<feature type="domain" description="Phospholipid/glycerol acyltransferase" evidence="6">
    <location>
        <begin position="688"/>
        <end position="815"/>
    </location>
</feature>
<dbReference type="GO" id="GO:0036149">
    <property type="term" value="P:phosphatidylinositol acyl-chain remodeling"/>
    <property type="evidence" value="ECO:0007669"/>
    <property type="project" value="TreeGrafter"/>
</dbReference>
<dbReference type="PANTHER" id="PTHR10983">
    <property type="entry name" value="1-ACYLGLYCEROL-3-PHOSPHATE ACYLTRANSFERASE-RELATED"/>
    <property type="match status" value="1"/>
</dbReference>
<dbReference type="OrthoDB" id="189226at2759"/>
<name>F0XXZ6_AURAN</name>
<keyword evidence="8" id="KW-1185">Reference proteome</keyword>
<dbReference type="GeneID" id="20227891"/>
<feature type="transmembrane region" description="Helical" evidence="5">
    <location>
        <begin position="953"/>
        <end position="978"/>
    </location>
</feature>
<feature type="transmembrane region" description="Helical" evidence="5">
    <location>
        <begin position="984"/>
        <end position="1017"/>
    </location>
</feature>
<dbReference type="GO" id="GO:0005783">
    <property type="term" value="C:endoplasmic reticulum"/>
    <property type="evidence" value="ECO:0007669"/>
    <property type="project" value="TreeGrafter"/>
</dbReference>
<evidence type="ECO:0000259" key="6">
    <source>
        <dbReference type="SMART" id="SM00563"/>
    </source>
</evidence>
<dbReference type="PANTHER" id="PTHR10983:SF16">
    <property type="entry name" value="LYSOCARDIOLIPIN ACYLTRANSFERASE 1"/>
    <property type="match status" value="1"/>
</dbReference>
<organism evidence="8">
    <name type="scientific">Aureococcus anophagefferens</name>
    <name type="common">Harmful bloom alga</name>
    <dbReference type="NCBI Taxonomy" id="44056"/>
    <lineage>
        <taxon>Eukaryota</taxon>
        <taxon>Sar</taxon>
        <taxon>Stramenopiles</taxon>
        <taxon>Ochrophyta</taxon>
        <taxon>Pelagophyceae</taxon>
        <taxon>Pelagomonadales</taxon>
        <taxon>Pelagomonadaceae</taxon>
        <taxon>Aureococcus</taxon>
    </lineage>
</organism>
<dbReference type="InterPro" id="IPR002123">
    <property type="entry name" value="Plipid/glycerol_acylTrfase"/>
</dbReference>
<dbReference type="GO" id="GO:0016746">
    <property type="term" value="F:acyltransferase activity"/>
    <property type="evidence" value="ECO:0007669"/>
    <property type="project" value="UniProtKB-KW"/>
</dbReference>